<evidence type="ECO:0000256" key="1">
    <source>
        <dbReference type="SAM" id="MobiDB-lite"/>
    </source>
</evidence>
<gene>
    <name evidence="2" type="ORF">ANANG_G00264290</name>
</gene>
<proteinExistence type="predicted"/>
<organism evidence="2 3">
    <name type="scientific">Anguilla anguilla</name>
    <name type="common">European freshwater eel</name>
    <name type="synonym">Muraena anguilla</name>
    <dbReference type="NCBI Taxonomy" id="7936"/>
    <lineage>
        <taxon>Eukaryota</taxon>
        <taxon>Metazoa</taxon>
        <taxon>Chordata</taxon>
        <taxon>Craniata</taxon>
        <taxon>Vertebrata</taxon>
        <taxon>Euteleostomi</taxon>
        <taxon>Actinopterygii</taxon>
        <taxon>Neopterygii</taxon>
        <taxon>Teleostei</taxon>
        <taxon>Anguilliformes</taxon>
        <taxon>Anguillidae</taxon>
        <taxon>Anguilla</taxon>
    </lineage>
</organism>
<sequence length="76" mass="8219">MSDPLRTNQASLLAAERKWRKSMAQSDSTPPPPPQSSLAADDFAAFFDENIADIRSSFTSTATLPHSPSLFPPLVS</sequence>
<reference evidence="2" key="1">
    <citation type="submission" date="2021-01" db="EMBL/GenBank/DDBJ databases">
        <title>A chromosome-scale assembly of European eel, Anguilla anguilla.</title>
        <authorList>
            <person name="Henkel C."/>
            <person name="Jong-Raadsen S.A."/>
            <person name="Dufour S."/>
            <person name="Weltzien F.-A."/>
            <person name="Palstra A.P."/>
            <person name="Pelster B."/>
            <person name="Spaink H.P."/>
            <person name="Van Den Thillart G.E."/>
            <person name="Jansen H."/>
            <person name="Zahm M."/>
            <person name="Klopp C."/>
            <person name="Cedric C."/>
            <person name="Louis A."/>
            <person name="Berthelot C."/>
            <person name="Parey E."/>
            <person name="Roest Crollius H."/>
            <person name="Montfort J."/>
            <person name="Robinson-Rechavi M."/>
            <person name="Bucao C."/>
            <person name="Bouchez O."/>
            <person name="Gislard M."/>
            <person name="Lluch J."/>
            <person name="Milhes M."/>
            <person name="Lampietro C."/>
            <person name="Lopez Roques C."/>
            <person name="Donnadieu C."/>
            <person name="Braasch I."/>
            <person name="Desvignes T."/>
            <person name="Postlethwait J."/>
            <person name="Bobe J."/>
            <person name="Guiguen Y."/>
            <person name="Dirks R."/>
        </authorList>
    </citation>
    <scope>NUCLEOTIDE SEQUENCE</scope>
    <source>
        <strain evidence="2">Tag_6206</strain>
        <tissue evidence="2">Liver</tissue>
    </source>
</reference>
<evidence type="ECO:0000313" key="3">
    <source>
        <dbReference type="Proteomes" id="UP001044222"/>
    </source>
</evidence>
<dbReference type="AlphaFoldDB" id="A0A9D3LPT9"/>
<name>A0A9D3LPT9_ANGAN</name>
<comment type="caution">
    <text evidence="2">The sequence shown here is derived from an EMBL/GenBank/DDBJ whole genome shotgun (WGS) entry which is preliminary data.</text>
</comment>
<protein>
    <submittedName>
        <fullName evidence="2">Uncharacterized protein</fullName>
    </submittedName>
</protein>
<feature type="region of interest" description="Disordered" evidence="1">
    <location>
        <begin position="17"/>
        <end position="39"/>
    </location>
</feature>
<feature type="non-terminal residue" evidence="2">
    <location>
        <position position="76"/>
    </location>
</feature>
<evidence type="ECO:0000313" key="2">
    <source>
        <dbReference type="EMBL" id="KAG5834694.1"/>
    </source>
</evidence>
<keyword evidence="3" id="KW-1185">Reference proteome</keyword>
<dbReference type="Proteomes" id="UP001044222">
    <property type="component" value="Chromosome 15"/>
</dbReference>
<dbReference type="EMBL" id="JAFIRN010000015">
    <property type="protein sequence ID" value="KAG5834694.1"/>
    <property type="molecule type" value="Genomic_DNA"/>
</dbReference>
<accession>A0A9D3LPT9</accession>